<evidence type="ECO:0000313" key="1">
    <source>
        <dbReference type="EMBL" id="KAK7495868.1"/>
    </source>
</evidence>
<dbReference type="AlphaFoldDB" id="A0ABD0L9K2"/>
<protein>
    <submittedName>
        <fullName evidence="1">Uncharacterized protein</fullName>
    </submittedName>
</protein>
<reference evidence="1 2" key="1">
    <citation type="journal article" date="2023" name="Sci. Data">
        <title>Genome assembly of the Korean intertidal mud-creeper Batillaria attramentaria.</title>
        <authorList>
            <person name="Patra A.K."/>
            <person name="Ho P.T."/>
            <person name="Jun S."/>
            <person name="Lee S.J."/>
            <person name="Kim Y."/>
            <person name="Won Y.J."/>
        </authorList>
    </citation>
    <scope>NUCLEOTIDE SEQUENCE [LARGE SCALE GENOMIC DNA]</scope>
    <source>
        <strain evidence="1">Wonlab-2016</strain>
    </source>
</reference>
<sequence length="89" mass="9738">MASETNPKETQDMAATEMEGVIRQGEVILKGRLHQLTLLENGIRLVCCQDKAGASISKSIFSLSTTAKNKKAFIKTDTLIGLTQRLCEL</sequence>
<proteinExistence type="predicted"/>
<dbReference type="Proteomes" id="UP001519460">
    <property type="component" value="Unassembled WGS sequence"/>
</dbReference>
<dbReference type="EMBL" id="JACVVK020000071">
    <property type="protein sequence ID" value="KAK7495868.1"/>
    <property type="molecule type" value="Genomic_DNA"/>
</dbReference>
<organism evidence="1 2">
    <name type="scientific">Batillaria attramentaria</name>
    <dbReference type="NCBI Taxonomy" id="370345"/>
    <lineage>
        <taxon>Eukaryota</taxon>
        <taxon>Metazoa</taxon>
        <taxon>Spiralia</taxon>
        <taxon>Lophotrochozoa</taxon>
        <taxon>Mollusca</taxon>
        <taxon>Gastropoda</taxon>
        <taxon>Caenogastropoda</taxon>
        <taxon>Sorbeoconcha</taxon>
        <taxon>Cerithioidea</taxon>
        <taxon>Batillariidae</taxon>
        <taxon>Batillaria</taxon>
    </lineage>
</organism>
<accession>A0ABD0L9K2</accession>
<keyword evidence="2" id="KW-1185">Reference proteome</keyword>
<gene>
    <name evidence="1" type="ORF">BaRGS_00012858</name>
</gene>
<name>A0ABD0L9K2_9CAEN</name>
<comment type="caution">
    <text evidence="1">The sequence shown here is derived from an EMBL/GenBank/DDBJ whole genome shotgun (WGS) entry which is preliminary data.</text>
</comment>
<evidence type="ECO:0000313" key="2">
    <source>
        <dbReference type="Proteomes" id="UP001519460"/>
    </source>
</evidence>